<dbReference type="GO" id="GO:0008168">
    <property type="term" value="F:methyltransferase activity"/>
    <property type="evidence" value="ECO:0007669"/>
    <property type="project" value="UniProtKB-KW"/>
</dbReference>
<reference evidence="1 2" key="1">
    <citation type="submission" date="2018-03" db="EMBL/GenBank/DDBJ databases">
        <title>Genomic Encyclopedia of Archaeal and Bacterial Type Strains, Phase II (KMG-II): from individual species to whole genera.</title>
        <authorList>
            <person name="Goeker M."/>
        </authorList>
    </citation>
    <scope>NUCLEOTIDE SEQUENCE [LARGE SCALE GENOMIC DNA]</scope>
    <source>
        <strain evidence="1 2">DSM 28354</strain>
    </source>
</reference>
<dbReference type="SUPFAM" id="SSF53335">
    <property type="entry name" value="S-adenosyl-L-methionine-dependent methyltransferases"/>
    <property type="match status" value="1"/>
</dbReference>
<dbReference type="Proteomes" id="UP000238375">
    <property type="component" value="Unassembled WGS sequence"/>
</dbReference>
<name>A0A2T0ST30_9BACT</name>
<dbReference type="CDD" id="cd02440">
    <property type="entry name" value="AdoMet_MTases"/>
    <property type="match status" value="1"/>
</dbReference>
<dbReference type="RefSeq" id="WP_106138766.1">
    <property type="nucleotide sequence ID" value="NZ_PVTE01000012.1"/>
</dbReference>
<dbReference type="OrthoDB" id="484536at2"/>
<organism evidence="1 2">
    <name type="scientific">Spirosoma oryzae</name>
    <dbReference type="NCBI Taxonomy" id="1469603"/>
    <lineage>
        <taxon>Bacteria</taxon>
        <taxon>Pseudomonadati</taxon>
        <taxon>Bacteroidota</taxon>
        <taxon>Cytophagia</taxon>
        <taxon>Cytophagales</taxon>
        <taxon>Cytophagaceae</taxon>
        <taxon>Spirosoma</taxon>
    </lineage>
</organism>
<dbReference type="GO" id="GO:0032259">
    <property type="term" value="P:methylation"/>
    <property type="evidence" value="ECO:0007669"/>
    <property type="project" value="UniProtKB-KW"/>
</dbReference>
<dbReference type="AlphaFoldDB" id="A0A2T0ST30"/>
<keyword evidence="1" id="KW-0808">Transferase</keyword>
<comment type="caution">
    <text evidence="1">The sequence shown here is derived from an EMBL/GenBank/DDBJ whole genome shotgun (WGS) entry which is preliminary data.</text>
</comment>
<keyword evidence="2" id="KW-1185">Reference proteome</keyword>
<proteinExistence type="predicted"/>
<dbReference type="PANTHER" id="PTHR43167">
    <property type="entry name" value="PUTATIVE (AFU_ORTHOLOGUE AFUA_6G01830)-RELATED"/>
    <property type="match status" value="1"/>
</dbReference>
<evidence type="ECO:0000313" key="1">
    <source>
        <dbReference type="EMBL" id="PRY36571.1"/>
    </source>
</evidence>
<accession>A0A2T0ST30</accession>
<sequence>MLDTVIDFVPAHQPIVAASAKLGFTMNADAQAASLLRTLAATKPGGRFLELGTGTGLSTAWILAGMDEQATLVSVDNDADCLAIAREFLGNDSRLQLVCQDGTDWVTTNTGPFDFIFADTWAGKYTDLDAVLAMLAPGGLYIIDDMLPQPNWPEGHPEKADRLVAELTQRTDLLLTRLAWSTGLIVAAKKG</sequence>
<dbReference type="InterPro" id="IPR029063">
    <property type="entry name" value="SAM-dependent_MTases_sf"/>
</dbReference>
<protein>
    <submittedName>
        <fullName evidence="1">Putative O-methyltransferase YrrM</fullName>
    </submittedName>
</protein>
<gene>
    <name evidence="1" type="ORF">CLV58_112162</name>
</gene>
<dbReference type="Pfam" id="PF13578">
    <property type="entry name" value="Methyltransf_24"/>
    <property type="match status" value="1"/>
</dbReference>
<dbReference type="Gene3D" id="3.40.50.150">
    <property type="entry name" value="Vaccinia Virus protein VP39"/>
    <property type="match status" value="1"/>
</dbReference>
<keyword evidence="1" id="KW-0489">Methyltransferase</keyword>
<dbReference type="EMBL" id="PVTE01000012">
    <property type="protein sequence ID" value="PRY36571.1"/>
    <property type="molecule type" value="Genomic_DNA"/>
</dbReference>
<evidence type="ECO:0000313" key="2">
    <source>
        <dbReference type="Proteomes" id="UP000238375"/>
    </source>
</evidence>
<dbReference type="PANTHER" id="PTHR43167:SF1">
    <property type="entry name" value="PUTATIVE (AFU_ORTHOLOGUE AFUA_6G01830)-RELATED"/>
    <property type="match status" value="1"/>
</dbReference>